<name>X1A2M6_9ZZZZ</name>
<evidence type="ECO:0000313" key="1">
    <source>
        <dbReference type="EMBL" id="GAG76330.1"/>
    </source>
</evidence>
<protein>
    <submittedName>
        <fullName evidence="1">Uncharacterized protein</fullName>
    </submittedName>
</protein>
<dbReference type="AlphaFoldDB" id="X1A2M6"/>
<sequence>MVGSKRTIIGGLRAETWNYTFPFATLTVTNDFLQIGILGFKKFSFRPDQIIGFKE</sequence>
<reference evidence="1" key="1">
    <citation type="journal article" date="2014" name="Front. Microbiol.">
        <title>High frequency of phylogenetically diverse reductive dehalogenase-homologous genes in deep subseafloor sedimentary metagenomes.</title>
        <authorList>
            <person name="Kawai M."/>
            <person name="Futagami T."/>
            <person name="Toyoda A."/>
            <person name="Takaki Y."/>
            <person name="Nishi S."/>
            <person name="Hori S."/>
            <person name="Arai W."/>
            <person name="Tsubouchi T."/>
            <person name="Morono Y."/>
            <person name="Uchiyama I."/>
            <person name="Ito T."/>
            <person name="Fujiyama A."/>
            <person name="Inagaki F."/>
            <person name="Takami H."/>
        </authorList>
    </citation>
    <scope>NUCLEOTIDE SEQUENCE</scope>
    <source>
        <strain evidence="1">Expedition CK06-06</strain>
    </source>
</reference>
<proteinExistence type="predicted"/>
<dbReference type="EMBL" id="BART01017303">
    <property type="protein sequence ID" value="GAG76330.1"/>
    <property type="molecule type" value="Genomic_DNA"/>
</dbReference>
<gene>
    <name evidence="1" type="ORF">S01H4_32983</name>
</gene>
<comment type="caution">
    <text evidence="1">The sequence shown here is derived from an EMBL/GenBank/DDBJ whole genome shotgun (WGS) entry which is preliminary data.</text>
</comment>
<organism evidence="1">
    <name type="scientific">marine sediment metagenome</name>
    <dbReference type="NCBI Taxonomy" id="412755"/>
    <lineage>
        <taxon>unclassified sequences</taxon>
        <taxon>metagenomes</taxon>
        <taxon>ecological metagenomes</taxon>
    </lineage>
</organism>
<accession>X1A2M6</accession>